<feature type="chain" id="PRO_5038069508" description="Secreted protein" evidence="2">
    <location>
        <begin position="21"/>
        <end position="198"/>
    </location>
</feature>
<organism evidence="3 4">
    <name type="scientific">Desulfolithobacter dissulfuricans</name>
    <dbReference type="NCBI Taxonomy" id="2795293"/>
    <lineage>
        <taxon>Bacteria</taxon>
        <taxon>Pseudomonadati</taxon>
        <taxon>Thermodesulfobacteriota</taxon>
        <taxon>Desulfobulbia</taxon>
        <taxon>Desulfobulbales</taxon>
        <taxon>Desulfobulbaceae</taxon>
        <taxon>Desulfolithobacter</taxon>
    </lineage>
</organism>
<protein>
    <recommendedName>
        <fullName evidence="5">Secreted protein</fullName>
    </recommendedName>
</protein>
<evidence type="ECO:0000256" key="1">
    <source>
        <dbReference type="SAM" id="MobiDB-lite"/>
    </source>
</evidence>
<evidence type="ECO:0000313" key="4">
    <source>
        <dbReference type="Proteomes" id="UP001063350"/>
    </source>
</evidence>
<evidence type="ECO:0000313" key="3">
    <source>
        <dbReference type="EMBL" id="BCO07795.1"/>
    </source>
</evidence>
<sequence length="198" mass="22931">MKHFLLAVCIFLTSPPPAHAGQGAPVPHEIGGFSLGSSVEDYDFISYRNFLNQVVVENIPGFRKGIIYYGVCERPGEIVKIKLKYKDSSERFFKKLMKKYKDRFGEPDEYVGDAFGVVKAWKWTFTDRQGNRVTLVLQHNLQNPDESTGNTVKLSLPERIRAEEKCFRKLTHARTRQQTDHRTRQQLSPEDWVKMIPR</sequence>
<keyword evidence="2" id="KW-0732">Signal</keyword>
<reference evidence="3" key="1">
    <citation type="submission" date="2020-12" db="EMBL/GenBank/DDBJ databases">
        <title>Desulfobium dissulfuricans gen. nov., sp. nov., a novel mesophilic, sulfate-reducing bacterium isolated from a deep-sea hydrothermal vent.</title>
        <authorList>
            <person name="Hashimoto Y."/>
            <person name="Tame A."/>
            <person name="Sawayama S."/>
            <person name="Miyazaki J."/>
            <person name="Takai K."/>
            <person name="Nakagawa S."/>
        </authorList>
    </citation>
    <scope>NUCLEOTIDE SEQUENCE</scope>
    <source>
        <strain evidence="3">GF1</strain>
    </source>
</reference>
<dbReference type="EMBL" id="AP024233">
    <property type="protein sequence ID" value="BCO07795.1"/>
    <property type="molecule type" value="Genomic_DNA"/>
</dbReference>
<evidence type="ECO:0008006" key="5">
    <source>
        <dbReference type="Google" id="ProtNLM"/>
    </source>
</evidence>
<dbReference type="AlphaFoldDB" id="A0A915XH98"/>
<name>A0A915XH98_9BACT</name>
<gene>
    <name evidence="3" type="ORF">GF1_01710</name>
</gene>
<feature type="signal peptide" evidence="2">
    <location>
        <begin position="1"/>
        <end position="20"/>
    </location>
</feature>
<proteinExistence type="predicted"/>
<dbReference type="Proteomes" id="UP001063350">
    <property type="component" value="Chromosome"/>
</dbReference>
<evidence type="ECO:0000256" key="2">
    <source>
        <dbReference type="SAM" id="SignalP"/>
    </source>
</evidence>
<dbReference type="KEGG" id="ddu:GF1_01710"/>
<accession>A0A915XH98</accession>
<feature type="region of interest" description="Disordered" evidence="1">
    <location>
        <begin position="171"/>
        <end position="198"/>
    </location>
</feature>
<dbReference type="RefSeq" id="WP_267927737.1">
    <property type="nucleotide sequence ID" value="NZ_AP024233.1"/>
</dbReference>
<keyword evidence="4" id="KW-1185">Reference proteome</keyword>